<keyword evidence="2 3" id="KW-0067">ATP-binding</keyword>
<dbReference type="RefSeq" id="WP_019226148.1">
    <property type="nucleotide sequence ID" value="NZ_CP046996.1"/>
</dbReference>
<dbReference type="AlphaFoldDB" id="A0A857DM95"/>
<protein>
    <submittedName>
        <fullName evidence="5">AAA family ATPase</fullName>
    </submittedName>
</protein>
<dbReference type="GO" id="GO:0005524">
    <property type="term" value="F:ATP binding"/>
    <property type="evidence" value="ECO:0007669"/>
    <property type="project" value="UniProtKB-KW"/>
</dbReference>
<dbReference type="InterPro" id="IPR050625">
    <property type="entry name" value="ParA/MinD_ATPase"/>
</dbReference>
<evidence type="ECO:0000256" key="3">
    <source>
        <dbReference type="PIRSR" id="PIRSR003092-1"/>
    </source>
</evidence>
<dbReference type="Pfam" id="PF13614">
    <property type="entry name" value="AAA_31"/>
    <property type="match status" value="1"/>
</dbReference>
<evidence type="ECO:0000256" key="1">
    <source>
        <dbReference type="ARBA" id="ARBA00022741"/>
    </source>
</evidence>
<dbReference type="GO" id="GO:0051782">
    <property type="term" value="P:negative regulation of cell division"/>
    <property type="evidence" value="ECO:0007669"/>
    <property type="project" value="TreeGrafter"/>
</dbReference>
<dbReference type="GO" id="GO:0005829">
    <property type="term" value="C:cytosol"/>
    <property type="evidence" value="ECO:0007669"/>
    <property type="project" value="TreeGrafter"/>
</dbReference>
<evidence type="ECO:0000259" key="4">
    <source>
        <dbReference type="Pfam" id="PF13614"/>
    </source>
</evidence>
<evidence type="ECO:0000313" key="5">
    <source>
        <dbReference type="EMBL" id="QHA01226.1"/>
    </source>
</evidence>
<sequence>MYDQASTLRQMASEREVTVPKNMRVIAVSSGKGGVGKTSFVVNLALALAEYNYKVIILDGDLGLANVDVAFGITPKYNIKHLLTGEKRIEDILYPIGKGIKVLPGASGMVELANLDRGQLKNVLVNLGRLEKMADILLIDTGAGLGHTVLNFISAADDVILVLTPEPPSMTDAYGLIKSIKSPTGKVNLNIVVNRVKSEEEARQAYERLEHAVTKFLGMPISLLGWVYDDPSVGRSVMEQKPVGLLDPQSYAYRCVQWIAGNVAGVFMQPPTQNSGIRGFISSLLKLK</sequence>
<evidence type="ECO:0000256" key="2">
    <source>
        <dbReference type="ARBA" id="ARBA00022840"/>
    </source>
</evidence>
<dbReference type="EMBL" id="CP046996">
    <property type="protein sequence ID" value="QHA01226.1"/>
    <property type="molecule type" value="Genomic_DNA"/>
</dbReference>
<evidence type="ECO:0000313" key="6">
    <source>
        <dbReference type="Proteomes" id="UP000430508"/>
    </source>
</evidence>
<dbReference type="PANTHER" id="PTHR43384:SF4">
    <property type="entry name" value="CELLULOSE BIOSYNTHESIS PROTEIN BCSQ-RELATED"/>
    <property type="match status" value="1"/>
</dbReference>
<dbReference type="InterPro" id="IPR027417">
    <property type="entry name" value="P-loop_NTPase"/>
</dbReference>
<dbReference type="Gene3D" id="3.40.50.300">
    <property type="entry name" value="P-loop containing nucleotide triphosphate hydrolases"/>
    <property type="match status" value="1"/>
</dbReference>
<dbReference type="PANTHER" id="PTHR43384">
    <property type="entry name" value="SEPTUM SITE-DETERMINING PROTEIN MIND HOMOLOG, CHLOROPLASTIC-RELATED"/>
    <property type="match status" value="1"/>
</dbReference>
<accession>A0A857DM95</accession>
<feature type="binding site" evidence="3">
    <location>
        <begin position="32"/>
        <end position="39"/>
    </location>
    <ligand>
        <name>ATP</name>
        <dbReference type="ChEBI" id="CHEBI:30616"/>
    </ligand>
</feature>
<dbReference type="InterPro" id="IPR033875">
    <property type="entry name" value="FlhG"/>
</dbReference>
<dbReference type="GO" id="GO:0009898">
    <property type="term" value="C:cytoplasmic side of plasma membrane"/>
    <property type="evidence" value="ECO:0007669"/>
    <property type="project" value="TreeGrafter"/>
</dbReference>
<dbReference type="PIRSF" id="PIRSF003092">
    <property type="entry name" value="MinD"/>
    <property type="match status" value="1"/>
</dbReference>
<gene>
    <name evidence="5" type="ORF">GQ588_11550</name>
</gene>
<dbReference type="InterPro" id="IPR025501">
    <property type="entry name" value="MinD_FleN"/>
</dbReference>
<dbReference type="CDD" id="cd02038">
    <property type="entry name" value="FlhG-like"/>
    <property type="match status" value="1"/>
</dbReference>
<feature type="domain" description="AAA" evidence="4">
    <location>
        <begin position="23"/>
        <end position="189"/>
    </location>
</feature>
<name>A0A857DM95_9FIRM</name>
<dbReference type="GO" id="GO:0016887">
    <property type="term" value="F:ATP hydrolysis activity"/>
    <property type="evidence" value="ECO:0007669"/>
    <property type="project" value="TreeGrafter"/>
</dbReference>
<dbReference type="SUPFAM" id="SSF52540">
    <property type="entry name" value="P-loop containing nucleoside triphosphate hydrolases"/>
    <property type="match status" value="1"/>
</dbReference>
<organism evidence="5 6">
    <name type="scientific">Dehalobacter restrictus</name>
    <dbReference type="NCBI Taxonomy" id="55583"/>
    <lineage>
        <taxon>Bacteria</taxon>
        <taxon>Bacillati</taxon>
        <taxon>Bacillota</taxon>
        <taxon>Clostridia</taxon>
        <taxon>Eubacteriales</taxon>
        <taxon>Desulfitobacteriaceae</taxon>
        <taxon>Dehalobacter</taxon>
    </lineage>
</organism>
<reference evidence="5 6" key="1">
    <citation type="submission" date="2019-12" db="EMBL/GenBank/DDBJ databases">
        <title>Sequence classification of anaerobic respiratory reductive dehalogenases: First we see many, then we see few.</title>
        <authorList>
            <person name="Molenda O."/>
            <person name="Puentes Jacome L.A."/>
            <person name="Cao X."/>
            <person name="Nesbo C.L."/>
            <person name="Tang S."/>
            <person name="Morson N."/>
            <person name="Patron J."/>
            <person name="Lomheim L."/>
            <person name="Wishart D.S."/>
            <person name="Edwards E.A."/>
        </authorList>
    </citation>
    <scope>NUCLEOTIDE SEQUENCE [LARGE SCALE GENOMIC DNA]</scope>
    <source>
        <strain evidence="5 6">12DCA</strain>
    </source>
</reference>
<keyword evidence="1 3" id="KW-0547">Nucleotide-binding</keyword>
<proteinExistence type="predicted"/>
<dbReference type="Proteomes" id="UP000430508">
    <property type="component" value="Chromosome"/>
</dbReference>
<dbReference type="InterPro" id="IPR025669">
    <property type="entry name" value="AAA_dom"/>
</dbReference>